<evidence type="ECO:0000256" key="1">
    <source>
        <dbReference type="SAM" id="Coils"/>
    </source>
</evidence>
<name>A0A084AYQ0_STACB</name>
<protein>
    <submittedName>
        <fullName evidence="3">Uncharacterized protein</fullName>
    </submittedName>
</protein>
<dbReference type="AlphaFoldDB" id="A0A084AYQ0"/>
<proteinExistence type="predicted"/>
<feature type="compositionally biased region" description="Polar residues" evidence="2">
    <location>
        <begin position="11"/>
        <end position="20"/>
    </location>
</feature>
<keyword evidence="1" id="KW-0175">Coiled coil</keyword>
<dbReference type="Proteomes" id="UP000028045">
    <property type="component" value="Unassembled WGS sequence"/>
</dbReference>
<evidence type="ECO:0000256" key="2">
    <source>
        <dbReference type="SAM" id="MobiDB-lite"/>
    </source>
</evidence>
<keyword evidence="4" id="KW-1185">Reference proteome</keyword>
<evidence type="ECO:0000313" key="3">
    <source>
        <dbReference type="EMBL" id="KEY70429.1"/>
    </source>
</evidence>
<organism evidence="3 4">
    <name type="scientific">Stachybotrys chartarum (strain CBS 109288 / IBT 7711)</name>
    <name type="common">Toxic black mold</name>
    <name type="synonym">Stilbospora chartarum</name>
    <dbReference type="NCBI Taxonomy" id="1280523"/>
    <lineage>
        <taxon>Eukaryota</taxon>
        <taxon>Fungi</taxon>
        <taxon>Dikarya</taxon>
        <taxon>Ascomycota</taxon>
        <taxon>Pezizomycotina</taxon>
        <taxon>Sordariomycetes</taxon>
        <taxon>Hypocreomycetidae</taxon>
        <taxon>Hypocreales</taxon>
        <taxon>Stachybotryaceae</taxon>
        <taxon>Stachybotrys</taxon>
    </lineage>
</organism>
<dbReference type="EMBL" id="KL648443">
    <property type="protein sequence ID" value="KEY70429.1"/>
    <property type="molecule type" value="Genomic_DNA"/>
</dbReference>
<dbReference type="HOGENOM" id="CLU_607169_0_0_1"/>
<accession>A0A084AYQ0</accession>
<reference evidence="3 4" key="1">
    <citation type="journal article" date="2014" name="BMC Genomics">
        <title>Comparative genome sequencing reveals chemotype-specific gene clusters in the toxigenic black mold Stachybotrys.</title>
        <authorList>
            <person name="Semeiks J."/>
            <person name="Borek D."/>
            <person name="Otwinowski Z."/>
            <person name="Grishin N.V."/>
        </authorList>
    </citation>
    <scope>NUCLEOTIDE SEQUENCE [LARGE SCALE GENOMIC DNA]</scope>
    <source>
        <strain evidence="4">CBS 109288 / IBT 7711</strain>
    </source>
</reference>
<feature type="region of interest" description="Disordered" evidence="2">
    <location>
        <begin position="1"/>
        <end position="35"/>
    </location>
</feature>
<evidence type="ECO:0000313" key="4">
    <source>
        <dbReference type="Proteomes" id="UP000028045"/>
    </source>
</evidence>
<feature type="coiled-coil region" evidence="1">
    <location>
        <begin position="249"/>
        <end position="293"/>
    </location>
</feature>
<gene>
    <name evidence="3" type="ORF">S7711_11054</name>
</gene>
<sequence length="451" mass="50822">MSEILHPTVFGSPSNRTQMPAQGLGGRPRLDTGASRLMRSTPLDLANMTPPESPERLHAILNTSQVLQGHSRSSGAPDQWLGQSILSHREVQERLEEFTAARDHGFPPASATYRDSSHILHDSQRALFEDDLDPGWNIPASMFDACHDPQYDQSQPINHPESTHPLTQESSLVYMSDYNCHQNIQEQSSRDSSDMVAYAGHSHLVSRQVTLSDIERTIEMSVANTLPECVEDSVEHHIAGALGPFRLNVNRMKEATQNLDETNARLETSVRIMQQENAQLRNQNNTLARLIHLTYQTLENQTNMFNSRIMALEGMLQSHSGDMQVPSTSLYHLEKTNYISDMTNRIPPFVQDRTLYALQNQVEPVMQDSELAEQQDMSTNQPLIQQMQPFTENPYNPLLSLNDQHSATRLPHTSKLDNYWMGEALPSSAPGSPKVGFKNRIGKIFKQNGQY</sequence>